<accession>A0A2H4UUG3</accession>
<dbReference type="Proteomes" id="UP000240325">
    <property type="component" value="Segment"/>
</dbReference>
<proteinExistence type="predicted"/>
<reference evidence="2" key="1">
    <citation type="journal article" date="2017" name="Elife">
        <title>The kinetoplastid-infecting Bodo saltans virus (BsV), a window into the most abundant giant viruses in the sea.</title>
        <authorList>
            <person name="Deeg C.M."/>
            <person name="Chow C.-E.T."/>
            <person name="Suttle C.A."/>
        </authorList>
    </citation>
    <scope>NUCLEOTIDE SEQUENCE</scope>
    <source>
        <strain evidence="2">NG1</strain>
    </source>
</reference>
<gene>
    <name evidence="2" type="ORF">BMW23_0427</name>
</gene>
<sequence length="101" mass="11590">MTLFFMMGLPGGITYLLLFLKNCGFIKNKTEKKISKHLNMWIRAPGCVMSSYIIYLNYVNGTFGEMNIIKHIAVWACIFSNLWNGMYFASTIIESFAKSLQ</sequence>
<name>A0A2H4UUG3_9VIRU</name>
<keyword evidence="1" id="KW-1133">Transmembrane helix</keyword>
<dbReference type="EMBL" id="MF782455">
    <property type="protein sequence ID" value="ATZ80479.1"/>
    <property type="molecule type" value="Genomic_DNA"/>
</dbReference>
<keyword evidence="1" id="KW-0812">Transmembrane</keyword>
<organism evidence="2">
    <name type="scientific">Bodo saltans virus</name>
    <dbReference type="NCBI Taxonomy" id="2024608"/>
    <lineage>
        <taxon>Viruses</taxon>
        <taxon>Varidnaviria</taxon>
        <taxon>Bamfordvirae</taxon>
        <taxon>Nucleocytoviricota</taxon>
        <taxon>Megaviricetes</taxon>
        <taxon>Imitervirales</taxon>
        <taxon>Mimiviridae</taxon>
        <taxon>Klosneuvirinae</taxon>
        <taxon>Theiavirus</taxon>
        <taxon>Theiavirus salishense</taxon>
    </lineage>
</organism>
<evidence type="ECO:0008006" key="4">
    <source>
        <dbReference type="Google" id="ProtNLM"/>
    </source>
</evidence>
<feature type="transmembrane region" description="Helical" evidence="1">
    <location>
        <begin position="38"/>
        <end position="56"/>
    </location>
</feature>
<keyword evidence="1" id="KW-0472">Membrane</keyword>
<evidence type="ECO:0000313" key="2">
    <source>
        <dbReference type="EMBL" id="ATZ80479.1"/>
    </source>
</evidence>
<evidence type="ECO:0000313" key="3">
    <source>
        <dbReference type="Proteomes" id="UP000240325"/>
    </source>
</evidence>
<keyword evidence="3" id="KW-1185">Reference proteome</keyword>
<feature type="transmembrane region" description="Helical" evidence="1">
    <location>
        <begin position="6"/>
        <end position="26"/>
    </location>
</feature>
<protein>
    <recommendedName>
        <fullName evidence="4">Transmembrane protein</fullName>
    </recommendedName>
</protein>
<feature type="transmembrane region" description="Helical" evidence="1">
    <location>
        <begin position="68"/>
        <end position="89"/>
    </location>
</feature>
<evidence type="ECO:0000256" key="1">
    <source>
        <dbReference type="SAM" id="Phobius"/>
    </source>
</evidence>